<name>A0AAE0GRF3_9CHLO</name>
<dbReference type="PANTHER" id="PTHR11319:SF35">
    <property type="entry name" value="OUTER MEMBRANE PROTEIN PMPC-RELATED"/>
    <property type="match status" value="1"/>
</dbReference>
<keyword evidence="2" id="KW-0472">Membrane</keyword>
<dbReference type="Proteomes" id="UP001190700">
    <property type="component" value="Unassembled WGS sequence"/>
</dbReference>
<evidence type="ECO:0000256" key="1">
    <source>
        <dbReference type="SAM" id="MobiDB-lite"/>
    </source>
</evidence>
<feature type="transmembrane region" description="Helical" evidence="2">
    <location>
        <begin position="305"/>
        <end position="326"/>
    </location>
</feature>
<feature type="transmembrane region" description="Helical" evidence="2">
    <location>
        <begin position="196"/>
        <end position="217"/>
    </location>
</feature>
<evidence type="ECO:0000313" key="3">
    <source>
        <dbReference type="EMBL" id="KAK3283029.1"/>
    </source>
</evidence>
<reference evidence="3 4" key="1">
    <citation type="journal article" date="2015" name="Genome Biol. Evol.">
        <title>Comparative Genomics of a Bacterivorous Green Alga Reveals Evolutionary Causalities and Consequences of Phago-Mixotrophic Mode of Nutrition.</title>
        <authorList>
            <person name="Burns J.A."/>
            <person name="Paasch A."/>
            <person name="Narechania A."/>
            <person name="Kim E."/>
        </authorList>
    </citation>
    <scope>NUCLEOTIDE SEQUENCE [LARGE SCALE GENOMIC DNA]</scope>
    <source>
        <strain evidence="3 4">PLY_AMNH</strain>
    </source>
</reference>
<evidence type="ECO:0000313" key="4">
    <source>
        <dbReference type="Proteomes" id="UP001190700"/>
    </source>
</evidence>
<dbReference type="AlphaFoldDB" id="A0AAE0GRF3"/>
<dbReference type="EMBL" id="LGRX02003067">
    <property type="protein sequence ID" value="KAK3283029.1"/>
    <property type="molecule type" value="Genomic_DNA"/>
</dbReference>
<feature type="transmembrane region" description="Helical" evidence="2">
    <location>
        <begin position="237"/>
        <end position="257"/>
    </location>
</feature>
<keyword evidence="4" id="KW-1185">Reference proteome</keyword>
<feature type="transmembrane region" description="Helical" evidence="2">
    <location>
        <begin position="6"/>
        <end position="22"/>
    </location>
</feature>
<feature type="transmembrane region" description="Helical" evidence="2">
    <location>
        <begin position="269"/>
        <end position="290"/>
    </location>
</feature>
<dbReference type="PANTHER" id="PTHR11319">
    <property type="entry name" value="G PROTEIN-COUPLED RECEPTOR-RELATED"/>
    <property type="match status" value="1"/>
</dbReference>
<protein>
    <submittedName>
        <fullName evidence="3">Uncharacterized protein</fullName>
    </submittedName>
</protein>
<accession>A0AAE0GRF3</accession>
<comment type="caution">
    <text evidence="3">The sequence shown here is derived from an EMBL/GenBank/DDBJ whole genome shotgun (WGS) entry which is preliminary data.</text>
</comment>
<evidence type="ECO:0000256" key="2">
    <source>
        <dbReference type="SAM" id="Phobius"/>
    </source>
</evidence>
<keyword evidence="2" id="KW-0812">Transmembrane</keyword>
<feature type="region of interest" description="Disordered" evidence="1">
    <location>
        <begin position="545"/>
        <end position="613"/>
    </location>
</feature>
<organism evidence="3 4">
    <name type="scientific">Cymbomonas tetramitiformis</name>
    <dbReference type="NCBI Taxonomy" id="36881"/>
    <lineage>
        <taxon>Eukaryota</taxon>
        <taxon>Viridiplantae</taxon>
        <taxon>Chlorophyta</taxon>
        <taxon>Pyramimonadophyceae</taxon>
        <taxon>Pyramimonadales</taxon>
        <taxon>Pyramimonadaceae</taxon>
        <taxon>Cymbomonas</taxon>
    </lineage>
</organism>
<feature type="transmembrane region" description="Helical" evidence="2">
    <location>
        <begin position="145"/>
        <end position="169"/>
    </location>
</feature>
<feature type="transmembrane region" description="Helical" evidence="2">
    <location>
        <begin position="86"/>
        <end position="103"/>
    </location>
</feature>
<sequence length="613" mass="69896">MMLLPVFLMLILGGRVLFNAWYRRYAAKVKWLVETKAPILLTPPPGKGVKWLYRAPRQAFYATMIGITQTLSQEDYVEFTRLQMRIFLTVCHLGYVFLASYTIEFFDCVKDDASGKAGRTQWFLQADPSIECFVFDNPNYVWTYYFPWAVLATLAYPVGILALFMIILFKIRNDLQHSASQNSIGFLYIRFKPEWFWFEILLMLRNVVVVLTELLFADDNSTEDEDGNEELLGDQYISLWQSLMAMAVLLGSMLVQFHAQPFDNRQLDMLEGTSVAVQGFTLFGGLIFLSDTGDKSTLSDTFKTVLAFIIIVLLGMTYIFMFLIILQDIFPDFVADIGKFSQNLMRRKTAEEKALLKKEKEEEKAKANKDEPETSVLSILAARKFADKLMVSKVGNLVFTTKGRSVALREKKDTGAKLHKERMLQLKTMYDFSNVETESIWIKHRDPHVMEKVLRKNKMLELVRLMSNRTSEENSKAIHIVEEVLRWKEAKDDEEEQKTRKAKLMLSLSQGRLKASKSIAHSLSFAKEQSTTLYHKSISNPPWLSTINDVSNEHGADAVGSGNKNSASEDESGHDRSFHVQQPDSPIISHGSIVLNSPNSPYEAHVSLNADVD</sequence>
<gene>
    <name evidence="3" type="ORF">CYMTET_9258</name>
</gene>
<proteinExistence type="predicted"/>
<keyword evidence="2" id="KW-1133">Transmembrane helix</keyword>